<proteinExistence type="predicted"/>
<sequence length="143" mass="15968">MAGRSRGILVSLQPFQAVEGKAAGNQPMPSADCSRNIRLLASLGTMFLAHFDCGGHPRRFCERADGALIRYGHPIPFSIKWQSIRSTGRVEWPMPPMSRPKLIRSAIRSAIRIWSKTGSRRLVPYYTQTMICPVELIESAGRN</sequence>
<name>A0A0J6Y5I9_COCIT</name>
<dbReference type="EMBL" id="DS028094">
    <property type="protein sequence ID" value="KMP03936.1"/>
    <property type="molecule type" value="Genomic_DNA"/>
</dbReference>
<reference evidence="2" key="1">
    <citation type="journal article" date="2010" name="Genome Res.">
        <title>Population genomic sequencing of Coccidioides fungi reveals recent hybridization and transposon control.</title>
        <authorList>
            <person name="Neafsey D.E."/>
            <person name="Barker B.M."/>
            <person name="Sharpton T.J."/>
            <person name="Stajich J.E."/>
            <person name="Park D.J."/>
            <person name="Whiston E."/>
            <person name="Hung C.-Y."/>
            <person name="McMahan C."/>
            <person name="White J."/>
            <person name="Sykes S."/>
            <person name="Heiman D."/>
            <person name="Young S."/>
            <person name="Zeng Q."/>
            <person name="Abouelleil A."/>
            <person name="Aftuck L."/>
            <person name="Bessette D."/>
            <person name="Brown A."/>
            <person name="FitzGerald M."/>
            <person name="Lui A."/>
            <person name="Macdonald J.P."/>
            <person name="Priest M."/>
            <person name="Orbach M.J."/>
            <person name="Galgiani J.N."/>
            <person name="Kirkland T.N."/>
            <person name="Cole G.T."/>
            <person name="Birren B.W."/>
            <person name="Henn M.R."/>
            <person name="Taylor J.W."/>
            <person name="Rounsley S.D."/>
        </authorList>
    </citation>
    <scope>NUCLEOTIDE SEQUENCE [LARGE SCALE GENOMIC DNA]</scope>
    <source>
        <strain evidence="2">RMSCC 2394</strain>
    </source>
</reference>
<accession>A0A0J6Y5I9</accession>
<gene>
    <name evidence="1" type="ORF">CIRG_03628</name>
</gene>
<evidence type="ECO:0000313" key="2">
    <source>
        <dbReference type="Proteomes" id="UP000054565"/>
    </source>
</evidence>
<evidence type="ECO:0000313" key="1">
    <source>
        <dbReference type="EMBL" id="KMP03936.1"/>
    </source>
</evidence>
<organism evidence="1 2">
    <name type="scientific">Coccidioides immitis RMSCC 2394</name>
    <dbReference type="NCBI Taxonomy" id="404692"/>
    <lineage>
        <taxon>Eukaryota</taxon>
        <taxon>Fungi</taxon>
        <taxon>Dikarya</taxon>
        <taxon>Ascomycota</taxon>
        <taxon>Pezizomycotina</taxon>
        <taxon>Eurotiomycetes</taxon>
        <taxon>Eurotiomycetidae</taxon>
        <taxon>Onygenales</taxon>
        <taxon>Onygenaceae</taxon>
        <taxon>Coccidioides</taxon>
    </lineage>
</organism>
<dbReference type="Proteomes" id="UP000054565">
    <property type="component" value="Unassembled WGS sequence"/>
</dbReference>
<protein>
    <submittedName>
        <fullName evidence="1">Uncharacterized protein</fullName>
    </submittedName>
</protein>
<dbReference type="AlphaFoldDB" id="A0A0J6Y5I9"/>